<protein>
    <submittedName>
        <fullName evidence="2">Uncharacterized protein</fullName>
    </submittedName>
</protein>
<proteinExistence type="predicted"/>
<feature type="signal peptide" evidence="1">
    <location>
        <begin position="1"/>
        <end position="17"/>
    </location>
</feature>
<keyword evidence="1" id="KW-0732">Signal</keyword>
<dbReference type="STRING" id="1220554.GCA_001552135_02282"/>
<gene>
    <name evidence="2" type="ORF">FXF69_04900</name>
</gene>
<dbReference type="AlphaFoldDB" id="A0A5D0NWI2"/>
<keyword evidence="3" id="KW-1185">Reference proteome</keyword>
<evidence type="ECO:0000313" key="2">
    <source>
        <dbReference type="EMBL" id="TYB48528.1"/>
    </source>
</evidence>
<comment type="caution">
    <text evidence="2">The sequence shown here is derived from an EMBL/GenBank/DDBJ whole genome shotgun (WGS) entry which is preliminary data.</text>
</comment>
<evidence type="ECO:0000256" key="1">
    <source>
        <dbReference type="SAM" id="SignalP"/>
    </source>
</evidence>
<dbReference type="EMBL" id="VSFG01000001">
    <property type="protein sequence ID" value="TYB48528.1"/>
    <property type="molecule type" value="Genomic_DNA"/>
</dbReference>
<reference evidence="2 3" key="1">
    <citation type="submission" date="2019-08" db="EMBL/GenBank/DDBJ databases">
        <title>Actinomadura sp. nov. CYP1-5 isolated from mountain soil.</title>
        <authorList>
            <person name="Songsumanus A."/>
            <person name="Kuncharoen N."/>
            <person name="Kudo T."/>
            <person name="Yuki M."/>
            <person name="Igarashi Y."/>
            <person name="Tanasupawat S."/>
        </authorList>
    </citation>
    <scope>NUCLEOTIDE SEQUENCE [LARGE SCALE GENOMIC DNA]</scope>
    <source>
        <strain evidence="2 3">JCM 14158</strain>
    </source>
</reference>
<evidence type="ECO:0000313" key="3">
    <source>
        <dbReference type="Proteomes" id="UP000323380"/>
    </source>
</evidence>
<accession>A0A5D0NWI2</accession>
<name>A0A5D0NWI2_9ACTN</name>
<organism evidence="2 3">
    <name type="scientific">Actinomadura chibensis</name>
    <dbReference type="NCBI Taxonomy" id="392828"/>
    <lineage>
        <taxon>Bacteria</taxon>
        <taxon>Bacillati</taxon>
        <taxon>Actinomycetota</taxon>
        <taxon>Actinomycetes</taxon>
        <taxon>Streptosporangiales</taxon>
        <taxon>Thermomonosporaceae</taxon>
        <taxon>Actinomadura</taxon>
    </lineage>
</organism>
<dbReference type="RefSeq" id="WP_148344091.1">
    <property type="nucleotide sequence ID" value="NZ_VSFG01000001.1"/>
</dbReference>
<feature type="chain" id="PRO_5038712154" evidence="1">
    <location>
        <begin position="18"/>
        <end position="179"/>
    </location>
</feature>
<dbReference type="Proteomes" id="UP000323380">
    <property type="component" value="Unassembled WGS sequence"/>
</dbReference>
<sequence>MAAVTAAGMSLSAFAVAVPSASAAPSAHAAPALRSSPRCDPHDVAKVVTKRKYTKVNETDVIVNRSRSTVTRKVHFERTTTLSSSVSGGIGPNFKDFIFREVKAKVNAGIDRTSTVKKGYGRTVKIRKGYKMTAAQGWRMQQAKGYVYHVYSNCRTRTVGYYTLNAPWQTFVTYTTTRL</sequence>